<dbReference type="EMBL" id="JBHLUB010000029">
    <property type="protein sequence ID" value="MFC0582217.1"/>
    <property type="molecule type" value="Genomic_DNA"/>
</dbReference>
<dbReference type="Pfam" id="PF00528">
    <property type="entry name" value="BPD_transp_1"/>
    <property type="match status" value="1"/>
</dbReference>
<dbReference type="InterPro" id="IPR000515">
    <property type="entry name" value="MetI-like"/>
</dbReference>
<evidence type="ECO:0000256" key="4">
    <source>
        <dbReference type="ARBA" id="ARBA00022692"/>
    </source>
</evidence>
<dbReference type="PROSITE" id="PS50928">
    <property type="entry name" value="ABC_TM1"/>
    <property type="match status" value="1"/>
</dbReference>
<keyword evidence="6 7" id="KW-0472">Membrane</keyword>
<sequence length="260" mass="28220">MMSSRKTLLWALAIITPILVLVWWWLGSANSTNSFLPPLSRIMERFQDLWLFAHFQSDVLISLRNLAIGYVIAVILGVALGFVLATVPILRAMFEPGVHFVRGIPPVALVPILITLVGFGPEMRITSIIIAAVFPTMISTIDGIRAVDGGLKDVCTVYQLPRAARLGSVYLPAAGPQIAAGMQVSLQVAFIVMIASEMMGPSQGIGSMTLLAQQSFMSADMWAGILLLGLIGFLANSAFDLIKSRVLAWYIGSKRMERNS</sequence>
<keyword evidence="10" id="KW-1185">Reference proteome</keyword>
<evidence type="ECO:0000313" key="10">
    <source>
        <dbReference type="Proteomes" id="UP001589862"/>
    </source>
</evidence>
<evidence type="ECO:0000313" key="9">
    <source>
        <dbReference type="EMBL" id="MFC0582217.1"/>
    </source>
</evidence>
<feature type="transmembrane region" description="Helical" evidence="7">
    <location>
        <begin position="215"/>
        <end position="235"/>
    </location>
</feature>
<comment type="subcellular location">
    <subcellularLocation>
        <location evidence="1 7">Cell membrane</location>
        <topology evidence="1 7">Multi-pass membrane protein</topology>
    </subcellularLocation>
</comment>
<feature type="transmembrane region" description="Helical" evidence="7">
    <location>
        <begin position="168"/>
        <end position="195"/>
    </location>
</feature>
<dbReference type="RefSeq" id="WP_377459212.1">
    <property type="nucleotide sequence ID" value="NZ_JBHLUB010000029.1"/>
</dbReference>
<comment type="caution">
    <text evidence="9">The sequence shown here is derived from an EMBL/GenBank/DDBJ whole genome shotgun (WGS) entry which is preliminary data.</text>
</comment>
<evidence type="ECO:0000256" key="3">
    <source>
        <dbReference type="ARBA" id="ARBA00022475"/>
    </source>
</evidence>
<evidence type="ECO:0000256" key="7">
    <source>
        <dbReference type="RuleBase" id="RU363032"/>
    </source>
</evidence>
<dbReference type="SUPFAM" id="SSF161098">
    <property type="entry name" value="MetI-like"/>
    <property type="match status" value="1"/>
</dbReference>
<evidence type="ECO:0000256" key="5">
    <source>
        <dbReference type="ARBA" id="ARBA00022989"/>
    </source>
</evidence>
<accession>A0ABV6PCX6</accession>
<dbReference type="Proteomes" id="UP001589862">
    <property type="component" value="Unassembled WGS sequence"/>
</dbReference>
<feature type="transmembrane region" description="Helical" evidence="7">
    <location>
        <begin position="67"/>
        <end position="87"/>
    </location>
</feature>
<dbReference type="InterPro" id="IPR035906">
    <property type="entry name" value="MetI-like_sf"/>
</dbReference>
<feature type="domain" description="ABC transmembrane type-1" evidence="8">
    <location>
        <begin position="59"/>
        <end position="243"/>
    </location>
</feature>
<keyword evidence="2 7" id="KW-0813">Transport</keyword>
<dbReference type="PANTHER" id="PTHR30151">
    <property type="entry name" value="ALKANE SULFONATE ABC TRANSPORTER-RELATED, MEMBRANE SUBUNIT"/>
    <property type="match status" value="1"/>
</dbReference>
<proteinExistence type="inferred from homology"/>
<keyword evidence="4 7" id="KW-0812">Transmembrane</keyword>
<evidence type="ECO:0000259" key="8">
    <source>
        <dbReference type="PROSITE" id="PS50928"/>
    </source>
</evidence>
<name>A0ABV6PCX6_9MICC</name>
<evidence type="ECO:0000256" key="1">
    <source>
        <dbReference type="ARBA" id="ARBA00004651"/>
    </source>
</evidence>
<feature type="transmembrane region" description="Helical" evidence="7">
    <location>
        <begin position="125"/>
        <end position="147"/>
    </location>
</feature>
<organism evidence="9 10">
    <name type="scientific">Micrococcoides hystricis</name>
    <dbReference type="NCBI Taxonomy" id="1572761"/>
    <lineage>
        <taxon>Bacteria</taxon>
        <taxon>Bacillati</taxon>
        <taxon>Actinomycetota</taxon>
        <taxon>Actinomycetes</taxon>
        <taxon>Micrococcales</taxon>
        <taxon>Micrococcaceae</taxon>
        <taxon>Micrococcoides</taxon>
    </lineage>
</organism>
<evidence type="ECO:0000256" key="6">
    <source>
        <dbReference type="ARBA" id="ARBA00023136"/>
    </source>
</evidence>
<feature type="transmembrane region" description="Helical" evidence="7">
    <location>
        <begin position="99"/>
        <end position="119"/>
    </location>
</feature>
<protein>
    <submittedName>
        <fullName evidence="9">ABC transporter permease</fullName>
    </submittedName>
</protein>
<gene>
    <name evidence="9" type="ORF">ACFFFR_07455</name>
</gene>
<keyword evidence="5 7" id="KW-1133">Transmembrane helix</keyword>
<keyword evidence="3" id="KW-1003">Cell membrane</keyword>
<evidence type="ECO:0000256" key="2">
    <source>
        <dbReference type="ARBA" id="ARBA00022448"/>
    </source>
</evidence>
<dbReference type="Gene3D" id="1.10.3720.10">
    <property type="entry name" value="MetI-like"/>
    <property type="match status" value="1"/>
</dbReference>
<reference evidence="9 10" key="1">
    <citation type="submission" date="2024-09" db="EMBL/GenBank/DDBJ databases">
        <authorList>
            <person name="Sun Q."/>
            <person name="Mori K."/>
        </authorList>
    </citation>
    <scope>NUCLEOTIDE SEQUENCE [LARGE SCALE GENOMIC DNA]</scope>
    <source>
        <strain evidence="9 10">NCAIM B.02604</strain>
    </source>
</reference>
<comment type="similarity">
    <text evidence="7">Belongs to the binding-protein-dependent transport system permease family.</text>
</comment>
<dbReference type="PANTHER" id="PTHR30151:SF0">
    <property type="entry name" value="ABC TRANSPORTER PERMEASE PROTEIN MJ0413-RELATED"/>
    <property type="match status" value="1"/>
</dbReference>
<feature type="transmembrane region" description="Helical" evidence="7">
    <location>
        <begin position="7"/>
        <end position="26"/>
    </location>
</feature>